<evidence type="ECO:0000313" key="2">
    <source>
        <dbReference type="Proteomes" id="UP000737018"/>
    </source>
</evidence>
<sequence>MINSNNNPTEARLLAISAPPLLHHIIGYLLKEVVDYLNKMERAFMRSLNNPSILKGWRVDGGDPCEESRIGVSCSDSSVIHFKIQRLNLTGWIGGQLNNLQHLKHL</sequence>
<dbReference type="Proteomes" id="UP000737018">
    <property type="component" value="Unassembled WGS sequence"/>
</dbReference>
<dbReference type="InterPro" id="IPR032675">
    <property type="entry name" value="LRR_dom_sf"/>
</dbReference>
<dbReference type="EMBL" id="JRKL02008007">
    <property type="protein sequence ID" value="KAF3947240.1"/>
    <property type="molecule type" value="Genomic_DNA"/>
</dbReference>
<dbReference type="OrthoDB" id="1055097at2759"/>
<dbReference type="AlphaFoldDB" id="A0A8J4QAV5"/>
<comment type="caution">
    <text evidence="1">The sequence shown here is derived from an EMBL/GenBank/DDBJ whole genome shotgun (WGS) entry which is preliminary data.</text>
</comment>
<proteinExistence type="predicted"/>
<gene>
    <name evidence="1" type="ORF">CMV_026598</name>
</gene>
<evidence type="ECO:0000313" key="1">
    <source>
        <dbReference type="EMBL" id="KAF3947240.1"/>
    </source>
</evidence>
<organism evidence="1 2">
    <name type="scientific">Castanea mollissima</name>
    <name type="common">Chinese chestnut</name>
    <dbReference type="NCBI Taxonomy" id="60419"/>
    <lineage>
        <taxon>Eukaryota</taxon>
        <taxon>Viridiplantae</taxon>
        <taxon>Streptophyta</taxon>
        <taxon>Embryophyta</taxon>
        <taxon>Tracheophyta</taxon>
        <taxon>Spermatophyta</taxon>
        <taxon>Magnoliopsida</taxon>
        <taxon>eudicotyledons</taxon>
        <taxon>Gunneridae</taxon>
        <taxon>Pentapetalae</taxon>
        <taxon>rosids</taxon>
        <taxon>fabids</taxon>
        <taxon>Fagales</taxon>
        <taxon>Fagaceae</taxon>
        <taxon>Castanea</taxon>
    </lineage>
</organism>
<name>A0A8J4QAV5_9ROSI</name>
<dbReference type="Gene3D" id="3.80.10.10">
    <property type="entry name" value="Ribonuclease Inhibitor"/>
    <property type="match status" value="1"/>
</dbReference>
<protein>
    <submittedName>
        <fullName evidence="1">Uncharacterized protein</fullName>
    </submittedName>
</protein>
<accession>A0A8J4QAV5</accession>
<keyword evidence="2" id="KW-1185">Reference proteome</keyword>
<reference evidence="1" key="1">
    <citation type="submission" date="2020-03" db="EMBL/GenBank/DDBJ databases">
        <title>Castanea mollissima Vanexum genome sequencing.</title>
        <authorList>
            <person name="Staton M."/>
        </authorList>
    </citation>
    <scope>NUCLEOTIDE SEQUENCE</scope>
    <source>
        <tissue evidence="1">Leaf</tissue>
    </source>
</reference>